<dbReference type="AlphaFoldDB" id="A7E5Q8"/>
<evidence type="ECO:0000313" key="2">
    <source>
        <dbReference type="EMBL" id="EDN91230.1"/>
    </source>
</evidence>
<dbReference type="KEGG" id="ssl:SS1G_00633"/>
<dbReference type="EMBL" id="CH476621">
    <property type="protein sequence ID" value="EDN91230.1"/>
    <property type="molecule type" value="Genomic_DNA"/>
</dbReference>
<feature type="compositionally biased region" description="Basic and acidic residues" evidence="1">
    <location>
        <begin position="26"/>
        <end position="35"/>
    </location>
</feature>
<gene>
    <name evidence="2" type="ORF">SS1G_00633</name>
</gene>
<sequence>MGPMTDWTDQWSKTIAKARTRCSNDGSKRSTTEKAKSKKHLNVDARVLTIEKMQKMEVENINQMLLVLSLTMAGDILNVFSIVDPTFRPIQEAITSSQV</sequence>
<name>A7E5Q8_SCLS1</name>
<dbReference type="InParanoid" id="A7E5Q8"/>
<keyword evidence="3" id="KW-1185">Reference proteome</keyword>
<dbReference type="Proteomes" id="UP000001312">
    <property type="component" value="Unassembled WGS sequence"/>
</dbReference>
<evidence type="ECO:0000313" key="3">
    <source>
        <dbReference type="Proteomes" id="UP000001312"/>
    </source>
</evidence>
<reference evidence="3" key="1">
    <citation type="journal article" date="2011" name="PLoS Genet.">
        <title>Genomic analysis of the necrotrophic fungal pathogens Sclerotinia sclerotiorum and Botrytis cinerea.</title>
        <authorList>
            <person name="Amselem J."/>
            <person name="Cuomo C.A."/>
            <person name="van Kan J.A."/>
            <person name="Viaud M."/>
            <person name="Benito E.P."/>
            <person name="Couloux A."/>
            <person name="Coutinho P.M."/>
            <person name="de Vries R.P."/>
            <person name="Dyer P.S."/>
            <person name="Fillinger S."/>
            <person name="Fournier E."/>
            <person name="Gout L."/>
            <person name="Hahn M."/>
            <person name="Kohn L."/>
            <person name="Lapalu N."/>
            <person name="Plummer K.M."/>
            <person name="Pradier J.M."/>
            <person name="Quevillon E."/>
            <person name="Sharon A."/>
            <person name="Simon A."/>
            <person name="ten Have A."/>
            <person name="Tudzynski B."/>
            <person name="Tudzynski P."/>
            <person name="Wincker P."/>
            <person name="Andrew M."/>
            <person name="Anthouard V."/>
            <person name="Beever R.E."/>
            <person name="Beffa R."/>
            <person name="Benoit I."/>
            <person name="Bouzid O."/>
            <person name="Brault B."/>
            <person name="Chen Z."/>
            <person name="Choquer M."/>
            <person name="Collemare J."/>
            <person name="Cotton P."/>
            <person name="Danchin E.G."/>
            <person name="Da Silva C."/>
            <person name="Gautier A."/>
            <person name="Giraud C."/>
            <person name="Giraud T."/>
            <person name="Gonzalez C."/>
            <person name="Grossetete S."/>
            <person name="Guldener U."/>
            <person name="Henrissat B."/>
            <person name="Howlett B.J."/>
            <person name="Kodira C."/>
            <person name="Kretschmer M."/>
            <person name="Lappartient A."/>
            <person name="Leroch M."/>
            <person name="Levis C."/>
            <person name="Mauceli E."/>
            <person name="Neuveglise C."/>
            <person name="Oeser B."/>
            <person name="Pearson M."/>
            <person name="Poulain J."/>
            <person name="Poussereau N."/>
            <person name="Quesneville H."/>
            <person name="Rascle C."/>
            <person name="Schumacher J."/>
            <person name="Segurens B."/>
            <person name="Sexton A."/>
            <person name="Silva E."/>
            <person name="Sirven C."/>
            <person name="Soanes D.M."/>
            <person name="Talbot N.J."/>
            <person name="Templeton M."/>
            <person name="Yandava C."/>
            <person name="Yarden O."/>
            <person name="Zeng Q."/>
            <person name="Rollins J.A."/>
            <person name="Lebrun M.H."/>
            <person name="Dickman M."/>
        </authorList>
    </citation>
    <scope>NUCLEOTIDE SEQUENCE [LARGE SCALE GENOMIC DNA]</scope>
    <source>
        <strain evidence="3">ATCC 18683 / 1980 / Ss-1</strain>
    </source>
</reference>
<dbReference type="HOGENOM" id="CLU_2321753_0_0_1"/>
<accession>A7E5Q8</accession>
<dbReference type="GeneID" id="5494422"/>
<evidence type="ECO:0000256" key="1">
    <source>
        <dbReference type="SAM" id="MobiDB-lite"/>
    </source>
</evidence>
<protein>
    <submittedName>
        <fullName evidence="2">Uncharacterized protein</fullName>
    </submittedName>
</protein>
<dbReference type="RefSeq" id="XP_001598544.1">
    <property type="nucleotide sequence ID" value="XM_001598494.1"/>
</dbReference>
<organism evidence="2 3">
    <name type="scientific">Sclerotinia sclerotiorum (strain ATCC 18683 / 1980 / Ss-1)</name>
    <name type="common">White mold</name>
    <name type="synonym">Whetzelinia sclerotiorum</name>
    <dbReference type="NCBI Taxonomy" id="665079"/>
    <lineage>
        <taxon>Eukaryota</taxon>
        <taxon>Fungi</taxon>
        <taxon>Dikarya</taxon>
        <taxon>Ascomycota</taxon>
        <taxon>Pezizomycotina</taxon>
        <taxon>Leotiomycetes</taxon>
        <taxon>Helotiales</taxon>
        <taxon>Sclerotiniaceae</taxon>
        <taxon>Sclerotinia</taxon>
    </lineage>
</organism>
<feature type="region of interest" description="Disordered" evidence="1">
    <location>
        <begin position="18"/>
        <end position="38"/>
    </location>
</feature>
<proteinExistence type="predicted"/>